<sequence length="141" mass="14234">MAALTTQSANDVLNYILRNVAPSWGGASTLYMSLHTGTIGAGGNQTTNEVSYTGYARVAVTRNSSGTFTAASGGASDNGAAITFGNPTAGTFPITATHIALGENASGTGTVIEYTALTDSLVINLNVQPNLAIGTADFTII</sequence>
<accession>A0A6J5M0R6</accession>
<name>A0A6J5M0R6_9CAUD</name>
<protein>
    <submittedName>
        <fullName evidence="1">Uncharacterized protein</fullName>
    </submittedName>
</protein>
<evidence type="ECO:0000313" key="1">
    <source>
        <dbReference type="EMBL" id="CAB4139722.1"/>
    </source>
</evidence>
<proteinExistence type="predicted"/>
<organism evidence="1">
    <name type="scientific">uncultured Caudovirales phage</name>
    <dbReference type="NCBI Taxonomy" id="2100421"/>
    <lineage>
        <taxon>Viruses</taxon>
        <taxon>Duplodnaviria</taxon>
        <taxon>Heunggongvirae</taxon>
        <taxon>Uroviricota</taxon>
        <taxon>Caudoviricetes</taxon>
        <taxon>Peduoviridae</taxon>
        <taxon>Maltschvirus</taxon>
        <taxon>Maltschvirus maltsch</taxon>
    </lineage>
</organism>
<gene>
    <name evidence="1" type="ORF">UFOVP353_2</name>
</gene>
<reference evidence="1" key="1">
    <citation type="submission" date="2020-04" db="EMBL/GenBank/DDBJ databases">
        <authorList>
            <person name="Chiriac C."/>
            <person name="Salcher M."/>
            <person name="Ghai R."/>
            <person name="Kavagutti S V."/>
        </authorList>
    </citation>
    <scope>NUCLEOTIDE SEQUENCE</scope>
</reference>
<dbReference type="InterPro" id="IPR056908">
    <property type="entry name" value="Gp80-like"/>
</dbReference>
<dbReference type="EMBL" id="LR796367">
    <property type="protein sequence ID" value="CAB4139722.1"/>
    <property type="molecule type" value="Genomic_DNA"/>
</dbReference>
<dbReference type="Pfam" id="PF23140">
    <property type="entry name" value="Gp80"/>
    <property type="match status" value="1"/>
</dbReference>